<dbReference type="Proteomes" id="UP000297729">
    <property type="component" value="Unassembled WGS sequence"/>
</dbReference>
<dbReference type="RefSeq" id="WP_135204219.1">
    <property type="nucleotide sequence ID" value="NZ_SPVG01000245.1"/>
</dbReference>
<sequence>MKKIIDRLMAKLGYVPAAALDALAFTPLKIEIDTSQVSDALTLLEKVISVAQKAEVAVAAVSAAAGMPAPVPADGGLVLNELRAMRAELKSIREHSGARLATVTDRERFAHVPPPAGAKRGHWACIVGSAAPVWMEDRPMEYDPATGGVRAPGSAASEVAGLRI</sequence>
<protein>
    <submittedName>
        <fullName evidence="1">Uncharacterized protein</fullName>
    </submittedName>
</protein>
<comment type="caution">
    <text evidence="1">The sequence shown here is derived from an EMBL/GenBank/DDBJ whole genome shotgun (WGS) entry which is preliminary data.</text>
</comment>
<evidence type="ECO:0000313" key="2">
    <source>
        <dbReference type="Proteomes" id="UP000297729"/>
    </source>
</evidence>
<accession>A0A4Y9S864</accession>
<dbReference type="AlphaFoldDB" id="A0A4Y9S864"/>
<keyword evidence="2" id="KW-1185">Reference proteome</keyword>
<name>A0A4Y9S864_9BURK</name>
<organism evidence="1 2">
    <name type="scientific">Duganella callida</name>
    <dbReference type="NCBI Taxonomy" id="2561932"/>
    <lineage>
        <taxon>Bacteria</taxon>
        <taxon>Pseudomonadati</taxon>
        <taxon>Pseudomonadota</taxon>
        <taxon>Betaproteobacteria</taxon>
        <taxon>Burkholderiales</taxon>
        <taxon>Oxalobacteraceae</taxon>
        <taxon>Telluria group</taxon>
        <taxon>Duganella</taxon>
    </lineage>
</organism>
<proteinExistence type="predicted"/>
<evidence type="ECO:0000313" key="1">
    <source>
        <dbReference type="EMBL" id="TFW15933.1"/>
    </source>
</evidence>
<gene>
    <name evidence="1" type="ORF">E4L98_24880</name>
</gene>
<dbReference type="EMBL" id="SPVG01000245">
    <property type="protein sequence ID" value="TFW15933.1"/>
    <property type="molecule type" value="Genomic_DNA"/>
</dbReference>
<reference evidence="1 2" key="1">
    <citation type="submission" date="2019-03" db="EMBL/GenBank/DDBJ databases">
        <title>Draft Genome Sequence of Duganella callidus sp. nov., a Novel Duganella Species Isolated from Cultivated Soil.</title>
        <authorList>
            <person name="Raths R."/>
            <person name="Peta V."/>
            <person name="Bucking H."/>
        </authorList>
    </citation>
    <scope>NUCLEOTIDE SEQUENCE [LARGE SCALE GENOMIC DNA]</scope>
    <source>
        <strain evidence="1 2">DN04</strain>
    </source>
</reference>